<evidence type="ECO:0000259" key="13">
    <source>
        <dbReference type="PROSITE" id="PS50885"/>
    </source>
</evidence>
<evidence type="ECO:0000256" key="8">
    <source>
        <dbReference type="ARBA" id="ARBA00022840"/>
    </source>
</evidence>
<evidence type="ECO:0000256" key="7">
    <source>
        <dbReference type="ARBA" id="ARBA00022777"/>
    </source>
</evidence>
<evidence type="ECO:0000256" key="5">
    <source>
        <dbReference type="ARBA" id="ARBA00022679"/>
    </source>
</evidence>
<dbReference type="Proteomes" id="UP000661077">
    <property type="component" value="Unassembled WGS sequence"/>
</dbReference>
<comment type="catalytic activity">
    <reaction evidence="1">
        <text>ATP + protein L-histidine = ADP + protein N-phospho-L-histidine.</text>
        <dbReference type="EC" id="2.7.13.3"/>
    </reaction>
</comment>
<keyword evidence="7" id="KW-0418">Kinase</keyword>
<evidence type="ECO:0000256" key="2">
    <source>
        <dbReference type="ARBA" id="ARBA00004370"/>
    </source>
</evidence>
<evidence type="ECO:0000256" key="11">
    <source>
        <dbReference type="SAM" id="Phobius"/>
    </source>
</evidence>
<keyword evidence="11" id="KW-1133">Transmembrane helix</keyword>
<dbReference type="Pfam" id="PF17152">
    <property type="entry name" value="CHASE8"/>
    <property type="match status" value="1"/>
</dbReference>
<keyword evidence="15" id="KW-1185">Reference proteome</keyword>
<dbReference type="Gene3D" id="1.10.287.130">
    <property type="match status" value="1"/>
</dbReference>
<name>A0ABS1WVE6_9GAMM</name>
<comment type="caution">
    <text evidence="14">The sequence shown here is derived from an EMBL/GenBank/DDBJ whole genome shotgun (WGS) entry which is preliminary data.</text>
</comment>
<keyword evidence="5" id="KW-0808">Transferase</keyword>
<feature type="transmembrane region" description="Helical" evidence="11">
    <location>
        <begin position="157"/>
        <end position="175"/>
    </location>
</feature>
<comment type="subcellular location">
    <subcellularLocation>
        <location evidence="2">Membrane</location>
    </subcellularLocation>
</comment>
<feature type="region of interest" description="Disordered" evidence="10">
    <location>
        <begin position="240"/>
        <end position="265"/>
    </location>
</feature>
<keyword evidence="11" id="KW-0472">Membrane</keyword>
<dbReference type="EC" id="2.7.13.3" evidence="3"/>
<dbReference type="InterPro" id="IPR003594">
    <property type="entry name" value="HATPase_dom"/>
</dbReference>
<gene>
    <name evidence="14" type="ORF">JM946_09275</name>
</gene>
<dbReference type="Pfam" id="PF02518">
    <property type="entry name" value="HATPase_c"/>
    <property type="match status" value="1"/>
</dbReference>
<organism evidence="14 15">
    <name type="scientific">Steroidobacter gossypii</name>
    <dbReference type="NCBI Taxonomy" id="2805490"/>
    <lineage>
        <taxon>Bacteria</taxon>
        <taxon>Pseudomonadati</taxon>
        <taxon>Pseudomonadota</taxon>
        <taxon>Gammaproteobacteria</taxon>
        <taxon>Steroidobacterales</taxon>
        <taxon>Steroidobacteraceae</taxon>
        <taxon>Steroidobacter</taxon>
    </lineage>
</organism>
<dbReference type="SUPFAM" id="SSF158472">
    <property type="entry name" value="HAMP domain-like"/>
    <property type="match status" value="1"/>
</dbReference>
<dbReference type="SMART" id="SM00387">
    <property type="entry name" value="HATPase_c"/>
    <property type="match status" value="1"/>
</dbReference>
<dbReference type="InterPro" id="IPR004358">
    <property type="entry name" value="Sig_transdc_His_kin-like_C"/>
</dbReference>
<dbReference type="PRINTS" id="PR00344">
    <property type="entry name" value="BCTRLSENSOR"/>
</dbReference>
<keyword evidence="11" id="KW-0812">Transmembrane</keyword>
<dbReference type="InterPro" id="IPR003660">
    <property type="entry name" value="HAMP_dom"/>
</dbReference>
<keyword evidence="4" id="KW-0597">Phosphoprotein</keyword>
<reference evidence="14 15" key="1">
    <citation type="journal article" date="2021" name="Int. J. Syst. Evol. Microbiol.">
        <title>Steroidobacter gossypii sp. nov., isolated from soil of cotton cropping field.</title>
        <authorList>
            <person name="Huang R."/>
            <person name="Yang S."/>
            <person name="Zhen C."/>
            <person name="Liu W."/>
        </authorList>
    </citation>
    <scope>NUCLEOTIDE SEQUENCE [LARGE SCALE GENOMIC DNA]</scope>
    <source>
        <strain evidence="14 15">S1-65</strain>
    </source>
</reference>
<accession>A0ABS1WVE6</accession>
<evidence type="ECO:0000259" key="12">
    <source>
        <dbReference type="PROSITE" id="PS50109"/>
    </source>
</evidence>
<evidence type="ECO:0000313" key="14">
    <source>
        <dbReference type="EMBL" id="MBM0104940.1"/>
    </source>
</evidence>
<feature type="domain" description="HAMP" evidence="13">
    <location>
        <begin position="181"/>
        <end position="234"/>
    </location>
</feature>
<evidence type="ECO:0000313" key="15">
    <source>
        <dbReference type="Proteomes" id="UP000661077"/>
    </source>
</evidence>
<dbReference type="SMART" id="SM00304">
    <property type="entry name" value="HAMP"/>
    <property type="match status" value="1"/>
</dbReference>
<dbReference type="PROSITE" id="PS50109">
    <property type="entry name" value="HIS_KIN"/>
    <property type="match status" value="1"/>
</dbReference>
<dbReference type="SUPFAM" id="SSF55874">
    <property type="entry name" value="ATPase domain of HSP90 chaperone/DNA topoisomerase II/histidine kinase"/>
    <property type="match status" value="1"/>
</dbReference>
<dbReference type="RefSeq" id="WP_203167009.1">
    <property type="nucleotide sequence ID" value="NZ_JAEVLS010000002.1"/>
</dbReference>
<dbReference type="PANTHER" id="PTHR43065">
    <property type="entry name" value="SENSOR HISTIDINE KINASE"/>
    <property type="match status" value="1"/>
</dbReference>
<dbReference type="InterPro" id="IPR005467">
    <property type="entry name" value="His_kinase_dom"/>
</dbReference>
<evidence type="ECO:0000256" key="10">
    <source>
        <dbReference type="SAM" id="MobiDB-lite"/>
    </source>
</evidence>
<feature type="domain" description="Histidine kinase" evidence="12">
    <location>
        <begin position="364"/>
        <end position="547"/>
    </location>
</feature>
<evidence type="ECO:0000256" key="9">
    <source>
        <dbReference type="ARBA" id="ARBA00023012"/>
    </source>
</evidence>
<dbReference type="PROSITE" id="PS50885">
    <property type="entry name" value="HAMP"/>
    <property type="match status" value="1"/>
</dbReference>
<evidence type="ECO:0000256" key="3">
    <source>
        <dbReference type="ARBA" id="ARBA00012438"/>
    </source>
</evidence>
<keyword evidence="8" id="KW-0067">ATP-binding</keyword>
<dbReference type="PROSITE" id="PS51257">
    <property type="entry name" value="PROKAR_LIPOPROTEIN"/>
    <property type="match status" value="1"/>
</dbReference>
<evidence type="ECO:0000256" key="4">
    <source>
        <dbReference type="ARBA" id="ARBA00022553"/>
    </source>
</evidence>
<dbReference type="InterPro" id="IPR036890">
    <property type="entry name" value="HATPase_C_sf"/>
</dbReference>
<dbReference type="InterPro" id="IPR033417">
    <property type="entry name" value="CHASE8"/>
</dbReference>
<evidence type="ECO:0000256" key="1">
    <source>
        <dbReference type="ARBA" id="ARBA00000085"/>
    </source>
</evidence>
<feature type="transmembrane region" description="Helical" evidence="11">
    <location>
        <begin position="15"/>
        <end position="38"/>
    </location>
</feature>
<feature type="compositionally biased region" description="Basic and acidic residues" evidence="10">
    <location>
        <begin position="241"/>
        <end position="265"/>
    </location>
</feature>
<keyword evidence="6" id="KW-0547">Nucleotide-binding</keyword>
<protein>
    <recommendedName>
        <fullName evidence="3">histidine kinase</fullName>
        <ecNumber evidence="3">2.7.13.3</ecNumber>
    </recommendedName>
</protein>
<dbReference type="Gene3D" id="3.30.565.10">
    <property type="entry name" value="Histidine kinase-like ATPase, C-terminal domain"/>
    <property type="match status" value="1"/>
</dbReference>
<dbReference type="EMBL" id="JAEVLS010000002">
    <property type="protein sequence ID" value="MBM0104940.1"/>
    <property type="molecule type" value="Genomic_DNA"/>
</dbReference>
<dbReference type="Gene3D" id="6.10.340.10">
    <property type="match status" value="1"/>
</dbReference>
<dbReference type="PANTHER" id="PTHR43065:SF46">
    <property type="entry name" value="C4-DICARBOXYLATE TRANSPORT SENSOR PROTEIN DCTB"/>
    <property type="match status" value="1"/>
</dbReference>
<proteinExistence type="predicted"/>
<dbReference type="CDD" id="cd06225">
    <property type="entry name" value="HAMP"/>
    <property type="match status" value="1"/>
</dbReference>
<keyword evidence="9" id="KW-0902">Two-component regulatory system</keyword>
<evidence type="ECO:0000256" key="6">
    <source>
        <dbReference type="ARBA" id="ARBA00022741"/>
    </source>
</evidence>
<dbReference type="Pfam" id="PF00672">
    <property type="entry name" value="HAMP"/>
    <property type="match status" value="1"/>
</dbReference>
<sequence length="556" mass="60709">MAAFRDIPIKNKLTAVTMLTSGVALLLACLAFIAYEFVTFRGVMVSELSSTAAIVGDNMTGALAFNDPQSAEQTLRSLNLHRNITSAAVYREGALFASYVRDANAAGSVPERAKADGHEFRDDHLSLFRTIAIAGEPAGALYIQSDMRQLQARLWRYWLIGVLVLVASSLVAFLLSEKLQTAISRPIFDLAATMSRVRAENDYSIRASKQGEDELGSLIDGFNAMLDQIRAQDQALQDARSSLEQRVEERTRDLREEAAEREQAQAELERTHRQLLETSRQAGMAEVAVSVLHNVGNVLNSVNVSVTTVMEQVTQSRAQNLSKATALIQEHSADLGSYLTGDARGKRLPEYLVQLAGHLLVERDSMLKELEHLRSNVDHIKEIVSVQQSYATVSGLKESVDVAALIEDALRMNSTALQRHEVDIVRHFQAVPVITTEKHKVLQILVNLIRNAKFACTEARREGKRITIGISREGETIQVSVADNGVGIASENMTRIFAHGFTTRRDGHGFGLHSGALAARELGGSLRAFSEGVGCGAAFILELPITEPTAALPSVA</sequence>